<evidence type="ECO:0000256" key="4">
    <source>
        <dbReference type="ARBA" id="ARBA00068096"/>
    </source>
</evidence>
<dbReference type="GO" id="GO:0005576">
    <property type="term" value="C:extracellular region"/>
    <property type="evidence" value="ECO:0007669"/>
    <property type="project" value="UniProtKB-SubCell"/>
</dbReference>
<dbReference type="SUPFAM" id="SSF50494">
    <property type="entry name" value="Trypsin-like serine proteases"/>
    <property type="match status" value="1"/>
</dbReference>
<dbReference type="PROSITE" id="PS50240">
    <property type="entry name" value="TRYPSIN_DOM"/>
    <property type="match status" value="1"/>
</dbReference>
<keyword evidence="3" id="KW-1015">Disulfide bond</keyword>
<feature type="domain" description="Peptidase S1" evidence="8">
    <location>
        <begin position="84"/>
        <end position="316"/>
    </location>
</feature>
<comment type="caution">
    <text evidence="9">The sequence shown here is derived from an EMBL/GenBank/DDBJ whole genome shotgun (WGS) entry which is preliminary data.</text>
</comment>
<dbReference type="InterPro" id="IPR009003">
    <property type="entry name" value="Peptidase_S1_PA"/>
</dbReference>
<keyword evidence="6" id="KW-0720">Serine protease</keyword>
<keyword evidence="6" id="KW-0645">Protease</keyword>
<dbReference type="Gene3D" id="2.40.10.10">
    <property type="entry name" value="Trypsin-like serine proteases"/>
    <property type="match status" value="1"/>
</dbReference>
<dbReference type="PANTHER" id="PTHR24252:SF10">
    <property type="entry name" value="SERINE PROTEASE 56"/>
    <property type="match status" value="1"/>
</dbReference>
<keyword evidence="10" id="KW-1185">Reference proteome</keyword>
<dbReference type="InterPro" id="IPR033116">
    <property type="entry name" value="TRYPSIN_SER"/>
</dbReference>
<reference evidence="9" key="1">
    <citation type="submission" date="2021-08" db="EMBL/GenBank/DDBJ databases">
        <authorList>
            <person name="Misof B."/>
            <person name="Oliver O."/>
            <person name="Podsiadlowski L."/>
            <person name="Donath A."/>
            <person name="Peters R."/>
            <person name="Mayer C."/>
            <person name="Rust J."/>
            <person name="Gunkel S."/>
            <person name="Lesny P."/>
            <person name="Martin S."/>
            <person name="Oeyen J.P."/>
            <person name="Petersen M."/>
            <person name="Panagiotis P."/>
            <person name="Wilbrandt J."/>
            <person name="Tanja T."/>
        </authorList>
    </citation>
    <scope>NUCLEOTIDE SEQUENCE</scope>
    <source>
        <strain evidence="9">GBR_01_08_01A</strain>
        <tissue evidence="9">Thorax + abdomen</tissue>
    </source>
</reference>
<reference evidence="9" key="2">
    <citation type="journal article" date="2023" name="Commun. Biol.">
        <title>Intrasexual cuticular hydrocarbon dimorphism in a wasp sheds light on hydrocarbon biosynthesis genes in Hymenoptera.</title>
        <authorList>
            <person name="Moris V.C."/>
            <person name="Podsiadlowski L."/>
            <person name="Martin S."/>
            <person name="Oeyen J.P."/>
            <person name="Donath A."/>
            <person name="Petersen M."/>
            <person name="Wilbrandt J."/>
            <person name="Misof B."/>
            <person name="Liedtke D."/>
            <person name="Thamm M."/>
            <person name="Scheiner R."/>
            <person name="Schmitt T."/>
            <person name="Niehuis O."/>
        </authorList>
    </citation>
    <scope>NUCLEOTIDE SEQUENCE</scope>
    <source>
        <strain evidence="9">GBR_01_08_01A</strain>
    </source>
</reference>
<dbReference type="PRINTS" id="PR00722">
    <property type="entry name" value="CHYMOTRYPSIN"/>
</dbReference>
<feature type="compositionally biased region" description="Basic and acidic residues" evidence="7">
    <location>
        <begin position="52"/>
        <end position="68"/>
    </location>
</feature>
<evidence type="ECO:0000259" key="8">
    <source>
        <dbReference type="PROSITE" id="PS50240"/>
    </source>
</evidence>
<proteinExistence type="predicted"/>
<dbReference type="SMART" id="SM00020">
    <property type="entry name" value="Tryp_SPc"/>
    <property type="match status" value="1"/>
</dbReference>
<evidence type="ECO:0000256" key="6">
    <source>
        <dbReference type="RuleBase" id="RU363034"/>
    </source>
</evidence>
<dbReference type="InterPro" id="IPR043504">
    <property type="entry name" value="Peptidase_S1_PA_chymotrypsin"/>
</dbReference>
<sequence>MCIIHRTQIGICCPDESKSTSNTTIVESLARTLPAIANPEEELSVPEEDWNDEKTDHDDDTGRGEKKGRVQRGCGTNTKSGTRIVGGRPADPREWPWMVALLRKDEVQYCGGVLITDRHVLTAAHCVAGFKPRDIRVRLGEYDFTTSDETRALDFSVTEIRVHRDFDPATFENDIAIIKIHRPTTFNSYIWPICLPPIDQTFENKTAIVTGWGTQYYDGPASTVLMEVAVPIWPQEKCVRSFTQRITSTTMCAGAYEGGRDACQGDSGGPLVHQLGNGRWVNVGIVSWGIRCGMPGRPGIYTRVNSYLDWIFANAVF</sequence>
<accession>A0AAD9VML6</accession>
<dbReference type="CDD" id="cd00190">
    <property type="entry name" value="Tryp_SPc"/>
    <property type="match status" value="1"/>
</dbReference>
<dbReference type="GO" id="GO:0006508">
    <property type="term" value="P:proteolysis"/>
    <property type="evidence" value="ECO:0007669"/>
    <property type="project" value="UniProtKB-KW"/>
</dbReference>
<dbReference type="EMBL" id="JAIFRP010000096">
    <property type="protein sequence ID" value="KAK2579335.1"/>
    <property type="molecule type" value="Genomic_DNA"/>
</dbReference>
<dbReference type="AlphaFoldDB" id="A0AAD9VML6"/>
<comment type="subcellular location">
    <subcellularLocation>
        <location evidence="1">Secreted</location>
    </subcellularLocation>
</comment>
<organism evidence="9 10">
    <name type="scientific">Odynerus spinipes</name>
    <dbReference type="NCBI Taxonomy" id="1348599"/>
    <lineage>
        <taxon>Eukaryota</taxon>
        <taxon>Metazoa</taxon>
        <taxon>Ecdysozoa</taxon>
        <taxon>Arthropoda</taxon>
        <taxon>Hexapoda</taxon>
        <taxon>Insecta</taxon>
        <taxon>Pterygota</taxon>
        <taxon>Neoptera</taxon>
        <taxon>Endopterygota</taxon>
        <taxon>Hymenoptera</taxon>
        <taxon>Apocrita</taxon>
        <taxon>Aculeata</taxon>
        <taxon>Vespoidea</taxon>
        <taxon>Vespidae</taxon>
        <taxon>Eumeninae</taxon>
        <taxon>Odynerus</taxon>
    </lineage>
</organism>
<evidence type="ECO:0000256" key="7">
    <source>
        <dbReference type="SAM" id="MobiDB-lite"/>
    </source>
</evidence>
<dbReference type="InterPro" id="IPR001314">
    <property type="entry name" value="Peptidase_S1A"/>
</dbReference>
<dbReference type="InterPro" id="IPR001254">
    <property type="entry name" value="Trypsin_dom"/>
</dbReference>
<name>A0AAD9VML6_9HYME</name>
<dbReference type="FunFam" id="2.40.10.10:FF:000038">
    <property type="entry name" value="Serine protease"/>
    <property type="match status" value="1"/>
</dbReference>
<feature type="compositionally biased region" description="Acidic residues" evidence="7">
    <location>
        <begin position="39"/>
        <end position="51"/>
    </location>
</feature>
<dbReference type="PANTHER" id="PTHR24252">
    <property type="entry name" value="ACROSIN-RELATED"/>
    <property type="match status" value="1"/>
</dbReference>
<keyword evidence="2" id="KW-0964">Secreted</keyword>
<dbReference type="PROSITE" id="PS00134">
    <property type="entry name" value="TRYPSIN_HIS"/>
    <property type="match status" value="1"/>
</dbReference>
<evidence type="ECO:0000256" key="1">
    <source>
        <dbReference type="ARBA" id="ARBA00004613"/>
    </source>
</evidence>
<dbReference type="Pfam" id="PF00089">
    <property type="entry name" value="Trypsin"/>
    <property type="match status" value="1"/>
</dbReference>
<dbReference type="InterPro" id="IPR018114">
    <property type="entry name" value="TRYPSIN_HIS"/>
</dbReference>
<feature type="region of interest" description="Disordered" evidence="7">
    <location>
        <begin position="36"/>
        <end position="88"/>
    </location>
</feature>
<evidence type="ECO:0000256" key="3">
    <source>
        <dbReference type="ARBA" id="ARBA00023157"/>
    </source>
</evidence>
<dbReference type="GO" id="GO:0004252">
    <property type="term" value="F:serine-type endopeptidase activity"/>
    <property type="evidence" value="ECO:0007669"/>
    <property type="project" value="InterPro"/>
</dbReference>
<evidence type="ECO:0000256" key="5">
    <source>
        <dbReference type="ARBA" id="ARBA00076468"/>
    </source>
</evidence>
<evidence type="ECO:0000313" key="10">
    <source>
        <dbReference type="Proteomes" id="UP001258017"/>
    </source>
</evidence>
<dbReference type="PROSITE" id="PS00135">
    <property type="entry name" value="TRYPSIN_SER"/>
    <property type="match status" value="1"/>
</dbReference>
<keyword evidence="6" id="KW-0378">Hydrolase</keyword>
<evidence type="ECO:0000313" key="9">
    <source>
        <dbReference type="EMBL" id="KAK2579335.1"/>
    </source>
</evidence>
<evidence type="ECO:0000256" key="2">
    <source>
        <dbReference type="ARBA" id="ARBA00022525"/>
    </source>
</evidence>
<dbReference type="Proteomes" id="UP001258017">
    <property type="component" value="Unassembled WGS sequence"/>
</dbReference>
<protein>
    <recommendedName>
        <fullName evidence="4">Phenoloxidase-activating factor 2</fullName>
    </recommendedName>
    <alternativeName>
        <fullName evidence="5">Prophenoloxidase-activating factor II</fullName>
    </alternativeName>
</protein>
<gene>
    <name evidence="9" type="ORF">KPH14_008287</name>
</gene>